<evidence type="ECO:0000313" key="1">
    <source>
        <dbReference type="EMBL" id="PMS22831.1"/>
    </source>
</evidence>
<dbReference type="Proteomes" id="UP000235347">
    <property type="component" value="Unassembled WGS sequence"/>
</dbReference>
<gene>
    <name evidence="1" type="ORF">C0Z19_16220</name>
</gene>
<accession>A0A2N7W0D1</accession>
<reference evidence="1 2" key="1">
    <citation type="submission" date="2018-01" db="EMBL/GenBank/DDBJ databases">
        <title>Whole genome analyses suggest that Burkholderia sensu lato contains two further novel genera in the rhizoxinica-symbiotica group Mycetohabitans gen. nov., and Trinickia gen. nov.: implications for the evolution of diazotrophy and nodulation in the Burkholderiaceae.</title>
        <authorList>
            <person name="Estrada-de los Santos P."/>
            <person name="Palmer M."/>
            <person name="Chavez-Ramirez B."/>
            <person name="Beukes C."/>
            <person name="Steenkamp E.T."/>
            <person name="Hirsch A.M."/>
            <person name="Manyaka P."/>
            <person name="Maluk M."/>
            <person name="Lafos M."/>
            <person name="Crook M."/>
            <person name="Gross E."/>
            <person name="Simon M.F."/>
            <person name="Bueno dos Reis Junior F."/>
            <person name="Poole P.S."/>
            <person name="Venter S.N."/>
            <person name="James E.K."/>
        </authorList>
    </citation>
    <scope>NUCLEOTIDE SEQUENCE [LARGE SCALE GENOMIC DNA]</scope>
    <source>
        <strain evidence="1 2">GP25-8</strain>
    </source>
</reference>
<dbReference type="AlphaFoldDB" id="A0A2N7W0D1"/>
<evidence type="ECO:0000313" key="2">
    <source>
        <dbReference type="Proteomes" id="UP000235347"/>
    </source>
</evidence>
<name>A0A2N7W0D1_9BURK</name>
<sequence>MNSDNPLDPVYKAFSVASDCFKVATRTIQVQHEELIRRTQFIGATEEEANTVLQDAAKQAADLAILALFATFERFVIEHLQTANRLLAEGYPQQYSAKLAEKFESEVEYWRFGEILNLFKGEVDADLIGQVKQIKQYRDWIAHQNPNKPTPTQATPETAFDVLTRMIEQIRLTHTPPAEQEAAEAAIG</sequence>
<comment type="caution">
    <text evidence="1">The sequence shown here is derived from an EMBL/GenBank/DDBJ whole genome shotgun (WGS) entry which is preliminary data.</text>
</comment>
<dbReference type="RefSeq" id="WP_102610863.1">
    <property type="nucleotide sequence ID" value="NZ_CADIKD010000009.1"/>
</dbReference>
<keyword evidence="2" id="KW-1185">Reference proteome</keyword>
<organism evidence="1 2">
    <name type="scientific">Trinickia soli</name>
    <dbReference type="NCBI Taxonomy" id="380675"/>
    <lineage>
        <taxon>Bacteria</taxon>
        <taxon>Pseudomonadati</taxon>
        <taxon>Pseudomonadota</taxon>
        <taxon>Betaproteobacteria</taxon>
        <taxon>Burkholderiales</taxon>
        <taxon>Burkholderiaceae</taxon>
        <taxon>Trinickia</taxon>
    </lineage>
</organism>
<dbReference type="EMBL" id="PNYB01000013">
    <property type="protein sequence ID" value="PMS22831.1"/>
    <property type="molecule type" value="Genomic_DNA"/>
</dbReference>
<protein>
    <recommendedName>
        <fullName evidence="3">RiboL-PSP-HEPN domain-containing protein</fullName>
    </recommendedName>
</protein>
<evidence type="ECO:0008006" key="3">
    <source>
        <dbReference type="Google" id="ProtNLM"/>
    </source>
</evidence>
<proteinExistence type="predicted"/>